<dbReference type="Pfam" id="PF04616">
    <property type="entry name" value="Glyco_hydro_43"/>
    <property type="match status" value="1"/>
</dbReference>
<keyword evidence="3" id="KW-0326">Glycosidase</keyword>
<dbReference type="AlphaFoldDB" id="A0A8T9C8L0"/>
<keyword evidence="2" id="KW-0378">Hydrolase</keyword>
<name>A0A8T9C8L0_9HELO</name>
<evidence type="ECO:0008006" key="7">
    <source>
        <dbReference type="Google" id="ProtNLM"/>
    </source>
</evidence>
<sequence>MWSLSLALSLLLGSALSSGAAAAAVTPSTTATFSNALSYKFDTEGNAIDSTSGKIDFLAGEYLWYGISTGCGEVFCGIKSWSSTDLKSWRPNGYLFDPTTAQITALCGGELSGNCGRPHIVYSASTKTYVLWVNAGTPGYATFTSSKSTSGYVLSSQRALVGYQPAGPYMAGDFSVEVIDGQGYIAYSLIDFTTVGASIWPPFLQSIYFQPLNAALTNTTGTVSHVVSSAGDLVDFEAESPDIFKRGDYYYISASNTCGFCTGTLFVVYRSKSITGPWTRQILSGDTCGSQLTGVLRLPTPADNNTASYLLQADSFSTAPLSGTRTAAHGHLFQLLNFNADGSIANLNCATSLTETTPIVQGTLTTDPITAKPINPTDGSDDTQPYVGTCNLPTYSLYQTWISSKTGTLTSAGLNIASEDPNGNLTLTLFRFNGTSNLLTPRYVWETLATANIVPASLSESFAIAQLSASAKVTKGDHLGLAVISGSVTPLCTLVEGGQTVTQYIENSTVPGNHLLFANGAGQVSLRGSNAQYAPVIGLGGQTAGPKAYTPPAQVSEAAPGPYAAFPIVQDVAVVVDGNNEDWSGVWYNGTQEIFGIVTWGEYGEVGLGYETSNIIDLGVFNGGVQTNCGGPDD</sequence>
<dbReference type="EMBL" id="QGMK01000487">
    <property type="protein sequence ID" value="TVY81392.1"/>
    <property type="molecule type" value="Genomic_DNA"/>
</dbReference>
<reference evidence="5 6" key="1">
    <citation type="submission" date="2018-05" db="EMBL/GenBank/DDBJ databases">
        <title>Genome sequencing and assembly of the regulated plant pathogen Lachnellula willkommii and related sister species for the development of diagnostic species identification markers.</title>
        <authorList>
            <person name="Giroux E."/>
            <person name="Bilodeau G."/>
        </authorList>
    </citation>
    <scope>NUCLEOTIDE SEQUENCE [LARGE SCALE GENOMIC DNA]</scope>
    <source>
        <strain evidence="5 6">CBS 268.59</strain>
    </source>
</reference>
<proteinExistence type="inferred from homology"/>
<evidence type="ECO:0000256" key="1">
    <source>
        <dbReference type="ARBA" id="ARBA00009865"/>
    </source>
</evidence>
<keyword evidence="6" id="KW-1185">Reference proteome</keyword>
<dbReference type="OrthoDB" id="9970295at2759"/>
<dbReference type="InterPro" id="IPR006710">
    <property type="entry name" value="Glyco_hydro_43"/>
</dbReference>
<accession>A0A8T9C8L0</accession>
<dbReference type="PANTHER" id="PTHR22925">
    <property type="entry name" value="GLYCOSYL HYDROLASE 43 FAMILY MEMBER"/>
    <property type="match status" value="1"/>
</dbReference>
<comment type="caution">
    <text evidence="5">The sequence shown here is derived from an EMBL/GenBank/DDBJ whole genome shotgun (WGS) entry which is preliminary data.</text>
</comment>
<evidence type="ECO:0000256" key="2">
    <source>
        <dbReference type="ARBA" id="ARBA00022801"/>
    </source>
</evidence>
<feature type="chain" id="PRO_5035725158" description="Beta-xylosidase" evidence="4">
    <location>
        <begin position="23"/>
        <end position="634"/>
    </location>
</feature>
<evidence type="ECO:0000256" key="4">
    <source>
        <dbReference type="SAM" id="SignalP"/>
    </source>
</evidence>
<dbReference type="GO" id="GO:0004553">
    <property type="term" value="F:hydrolase activity, hydrolyzing O-glycosyl compounds"/>
    <property type="evidence" value="ECO:0007669"/>
    <property type="project" value="InterPro"/>
</dbReference>
<protein>
    <recommendedName>
        <fullName evidence="7">Beta-xylosidase</fullName>
    </recommendedName>
</protein>
<evidence type="ECO:0000313" key="5">
    <source>
        <dbReference type="EMBL" id="TVY81392.1"/>
    </source>
</evidence>
<dbReference type="GO" id="GO:0005975">
    <property type="term" value="P:carbohydrate metabolic process"/>
    <property type="evidence" value="ECO:0007669"/>
    <property type="project" value="InterPro"/>
</dbReference>
<dbReference type="Proteomes" id="UP000469558">
    <property type="component" value="Unassembled WGS sequence"/>
</dbReference>
<dbReference type="PANTHER" id="PTHR22925:SF3">
    <property type="entry name" value="GLYCOSYL HYDROLASE FAMILY PROTEIN 43"/>
    <property type="match status" value="1"/>
</dbReference>
<feature type="signal peptide" evidence="4">
    <location>
        <begin position="1"/>
        <end position="22"/>
    </location>
</feature>
<dbReference type="InterPro" id="IPR023296">
    <property type="entry name" value="Glyco_hydro_beta-prop_sf"/>
</dbReference>
<organism evidence="5 6">
    <name type="scientific">Lachnellula suecica</name>
    <dbReference type="NCBI Taxonomy" id="602035"/>
    <lineage>
        <taxon>Eukaryota</taxon>
        <taxon>Fungi</taxon>
        <taxon>Dikarya</taxon>
        <taxon>Ascomycota</taxon>
        <taxon>Pezizomycotina</taxon>
        <taxon>Leotiomycetes</taxon>
        <taxon>Helotiales</taxon>
        <taxon>Lachnaceae</taxon>
        <taxon>Lachnellula</taxon>
    </lineage>
</organism>
<evidence type="ECO:0000313" key="6">
    <source>
        <dbReference type="Proteomes" id="UP000469558"/>
    </source>
</evidence>
<dbReference type="SUPFAM" id="SSF75005">
    <property type="entry name" value="Arabinanase/levansucrase/invertase"/>
    <property type="match status" value="1"/>
</dbReference>
<comment type="similarity">
    <text evidence="1">Belongs to the glycosyl hydrolase 43 family.</text>
</comment>
<evidence type="ECO:0000256" key="3">
    <source>
        <dbReference type="ARBA" id="ARBA00023295"/>
    </source>
</evidence>
<keyword evidence="4" id="KW-0732">Signal</keyword>
<dbReference type="Gene3D" id="2.115.10.20">
    <property type="entry name" value="Glycosyl hydrolase domain, family 43"/>
    <property type="match status" value="1"/>
</dbReference>
<gene>
    <name evidence="5" type="ORF">LSUE1_G004450</name>
</gene>